<gene>
    <name evidence="1" type="ORF">PHMEG_00031041</name>
</gene>
<proteinExistence type="predicted"/>
<comment type="caution">
    <text evidence="1">The sequence shown here is derived from an EMBL/GenBank/DDBJ whole genome shotgun (WGS) entry which is preliminary data.</text>
</comment>
<keyword evidence="2" id="KW-1185">Reference proteome</keyword>
<sequence>MESPSSVDSREMWRESSVDEFLSCFPRDLTADVRVTCHVVNPRRSKAYMRGLIVSLEFEIRSTKWAAYFLQIVHNARKEKRFALRSAISVKWAICAHVQGEAHARQHQQKRMDLTLQRKMTEYRVALQCVAGTSVVKYGRKGKPHATTLCVENGDTLRWTSKLLAHATHIAVDGVAATTTMGKKRVKAKNAIPLASIL</sequence>
<accession>A0A225UZK4</accession>
<evidence type="ECO:0000313" key="2">
    <source>
        <dbReference type="Proteomes" id="UP000198211"/>
    </source>
</evidence>
<name>A0A225UZK4_9STRA</name>
<dbReference type="Proteomes" id="UP000198211">
    <property type="component" value="Unassembled WGS sequence"/>
</dbReference>
<feature type="non-terminal residue" evidence="1">
    <location>
        <position position="198"/>
    </location>
</feature>
<reference evidence="2" key="1">
    <citation type="submission" date="2017-03" db="EMBL/GenBank/DDBJ databases">
        <title>Phytopthora megakarya and P. palmivora, two closely related causual agents of cacao black pod achieved similar genome size and gene model numbers by different mechanisms.</title>
        <authorList>
            <person name="Ali S."/>
            <person name="Shao J."/>
            <person name="Larry D.J."/>
            <person name="Kronmiller B."/>
            <person name="Shen D."/>
            <person name="Strem M.D."/>
            <person name="Melnick R.L."/>
            <person name="Guiltinan M.J."/>
            <person name="Tyler B.M."/>
            <person name="Meinhardt L.W."/>
            <person name="Bailey B.A."/>
        </authorList>
    </citation>
    <scope>NUCLEOTIDE SEQUENCE [LARGE SCALE GENOMIC DNA]</scope>
    <source>
        <strain evidence="2">zdho120</strain>
    </source>
</reference>
<dbReference type="AlphaFoldDB" id="A0A225UZK4"/>
<dbReference type="OrthoDB" id="71624at2759"/>
<dbReference type="EMBL" id="NBNE01009598">
    <property type="protein sequence ID" value="OWY98237.1"/>
    <property type="molecule type" value="Genomic_DNA"/>
</dbReference>
<evidence type="ECO:0000313" key="1">
    <source>
        <dbReference type="EMBL" id="OWY98237.1"/>
    </source>
</evidence>
<organism evidence="1 2">
    <name type="scientific">Phytophthora megakarya</name>
    <dbReference type="NCBI Taxonomy" id="4795"/>
    <lineage>
        <taxon>Eukaryota</taxon>
        <taxon>Sar</taxon>
        <taxon>Stramenopiles</taxon>
        <taxon>Oomycota</taxon>
        <taxon>Peronosporomycetes</taxon>
        <taxon>Peronosporales</taxon>
        <taxon>Peronosporaceae</taxon>
        <taxon>Phytophthora</taxon>
    </lineage>
</organism>
<protein>
    <submittedName>
        <fullName evidence="1">Uncharacterized protein</fullName>
    </submittedName>
</protein>